<reference evidence="2" key="1">
    <citation type="submission" date="2018-11" db="EMBL/GenBank/DDBJ databases">
        <authorList>
            <consortium name="Pathogen Informatics"/>
        </authorList>
    </citation>
    <scope>NUCLEOTIDE SEQUENCE</scope>
</reference>
<dbReference type="EMBL" id="CAAALY010055787">
    <property type="protein sequence ID" value="VEL22326.1"/>
    <property type="molecule type" value="Genomic_DNA"/>
</dbReference>
<feature type="region of interest" description="Disordered" evidence="1">
    <location>
        <begin position="1"/>
        <end position="44"/>
    </location>
</feature>
<dbReference type="AlphaFoldDB" id="A0A3S5BFG7"/>
<name>A0A3S5BFG7_9PLAT</name>
<organism evidence="2 3">
    <name type="scientific">Protopolystoma xenopodis</name>
    <dbReference type="NCBI Taxonomy" id="117903"/>
    <lineage>
        <taxon>Eukaryota</taxon>
        <taxon>Metazoa</taxon>
        <taxon>Spiralia</taxon>
        <taxon>Lophotrochozoa</taxon>
        <taxon>Platyhelminthes</taxon>
        <taxon>Monogenea</taxon>
        <taxon>Polyopisthocotylea</taxon>
        <taxon>Polystomatidea</taxon>
        <taxon>Polystomatidae</taxon>
        <taxon>Protopolystoma</taxon>
    </lineage>
</organism>
<accession>A0A3S5BFG7</accession>
<comment type="caution">
    <text evidence="2">The sequence shown here is derived from an EMBL/GenBank/DDBJ whole genome shotgun (WGS) entry which is preliminary data.</text>
</comment>
<protein>
    <submittedName>
        <fullName evidence="2">Uncharacterized protein</fullName>
    </submittedName>
</protein>
<dbReference type="Proteomes" id="UP000784294">
    <property type="component" value="Unassembled WGS sequence"/>
</dbReference>
<evidence type="ECO:0000313" key="2">
    <source>
        <dbReference type="EMBL" id="VEL22326.1"/>
    </source>
</evidence>
<keyword evidence="3" id="KW-1185">Reference proteome</keyword>
<feature type="non-terminal residue" evidence="2">
    <location>
        <position position="141"/>
    </location>
</feature>
<evidence type="ECO:0000256" key="1">
    <source>
        <dbReference type="SAM" id="MobiDB-lite"/>
    </source>
</evidence>
<evidence type="ECO:0000313" key="3">
    <source>
        <dbReference type="Proteomes" id="UP000784294"/>
    </source>
</evidence>
<sequence length="141" mass="14701">MAAAASRLNGPMLSESRGGEGVGDEGVAQFPGKEATKSPFCGSSPGGCFAAGQPAKLADVDVVWSLDPSRSLAPQALDQFTEALVRLLDPARSAPLLPSARSTLHTTTAPLNLATSTPAWHLPAPMEEDPFGSYQIQVTRR</sequence>
<proteinExistence type="predicted"/>
<gene>
    <name evidence="2" type="ORF">PXEA_LOCUS15766</name>
</gene>